<protein>
    <submittedName>
        <fullName evidence="1">15345_t:CDS:1</fullName>
    </submittedName>
</protein>
<accession>A0ACA9R5N7</accession>
<evidence type="ECO:0000313" key="2">
    <source>
        <dbReference type="Proteomes" id="UP000789525"/>
    </source>
</evidence>
<feature type="non-terminal residue" evidence="1">
    <location>
        <position position="1"/>
    </location>
</feature>
<feature type="non-terminal residue" evidence="1">
    <location>
        <position position="120"/>
    </location>
</feature>
<dbReference type="Proteomes" id="UP000789525">
    <property type="component" value="Unassembled WGS sequence"/>
</dbReference>
<gene>
    <name evidence="1" type="ORF">ACOLOM_LOCUS14159</name>
</gene>
<name>A0ACA9R5N7_9GLOM</name>
<dbReference type="EMBL" id="CAJVPT010068989">
    <property type="protein sequence ID" value="CAG8777359.1"/>
    <property type="molecule type" value="Genomic_DNA"/>
</dbReference>
<sequence length="120" mass="13267">ADVEGAEEAERFVLGFAALGELVDDCPFEEWVKNYGDYEAVGFVQNLSLIAARLHPEKGSNQTCALPVEEFTECEDPAASGRDVDRGAPDGRTGRDRYIQDALEECRIEKENLVSLEEVD</sequence>
<evidence type="ECO:0000313" key="1">
    <source>
        <dbReference type="EMBL" id="CAG8777359.1"/>
    </source>
</evidence>
<reference evidence="1" key="1">
    <citation type="submission" date="2021-06" db="EMBL/GenBank/DDBJ databases">
        <authorList>
            <person name="Kallberg Y."/>
            <person name="Tangrot J."/>
            <person name="Rosling A."/>
        </authorList>
    </citation>
    <scope>NUCLEOTIDE SEQUENCE</scope>
    <source>
        <strain evidence="1">CL356</strain>
    </source>
</reference>
<organism evidence="1 2">
    <name type="scientific">Acaulospora colombiana</name>
    <dbReference type="NCBI Taxonomy" id="27376"/>
    <lineage>
        <taxon>Eukaryota</taxon>
        <taxon>Fungi</taxon>
        <taxon>Fungi incertae sedis</taxon>
        <taxon>Mucoromycota</taxon>
        <taxon>Glomeromycotina</taxon>
        <taxon>Glomeromycetes</taxon>
        <taxon>Diversisporales</taxon>
        <taxon>Acaulosporaceae</taxon>
        <taxon>Acaulospora</taxon>
    </lineage>
</organism>
<proteinExistence type="predicted"/>
<comment type="caution">
    <text evidence="1">The sequence shown here is derived from an EMBL/GenBank/DDBJ whole genome shotgun (WGS) entry which is preliminary data.</text>
</comment>
<keyword evidence="2" id="KW-1185">Reference proteome</keyword>